<protein>
    <submittedName>
        <fullName evidence="2">Uncharacterized protein</fullName>
    </submittedName>
</protein>
<evidence type="ECO:0000313" key="3">
    <source>
        <dbReference type="Proteomes" id="UP001501102"/>
    </source>
</evidence>
<comment type="caution">
    <text evidence="2">The sequence shown here is derived from an EMBL/GenBank/DDBJ whole genome shotgun (WGS) entry which is preliminary data.</text>
</comment>
<reference evidence="2 3" key="1">
    <citation type="journal article" date="2019" name="Int. J. Syst. Evol. Microbiol.">
        <title>The Global Catalogue of Microorganisms (GCM) 10K type strain sequencing project: providing services to taxonomists for standard genome sequencing and annotation.</title>
        <authorList>
            <consortium name="The Broad Institute Genomics Platform"/>
            <consortium name="The Broad Institute Genome Sequencing Center for Infectious Disease"/>
            <person name="Wu L."/>
            <person name="Ma J."/>
        </authorList>
    </citation>
    <scope>NUCLEOTIDE SEQUENCE [LARGE SCALE GENOMIC DNA]</scope>
    <source>
        <strain evidence="2 3">JCM 4087</strain>
    </source>
</reference>
<evidence type="ECO:0000256" key="1">
    <source>
        <dbReference type="SAM" id="MobiDB-lite"/>
    </source>
</evidence>
<accession>A0ABN3WGG1</accession>
<organism evidence="2 3">
    <name type="scientific">Streptomyces thioluteus</name>
    <dbReference type="NCBI Taxonomy" id="66431"/>
    <lineage>
        <taxon>Bacteria</taxon>
        <taxon>Bacillati</taxon>
        <taxon>Actinomycetota</taxon>
        <taxon>Actinomycetes</taxon>
        <taxon>Kitasatosporales</taxon>
        <taxon>Streptomycetaceae</taxon>
        <taxon>Streptomyces</taxon>
    </lineage>
</organism>
<evidence type="ECO:0000313" key="2">
    <source>
        <dbReference type="EMBL" id="GAA2915254.1"/>
    </source>
</evidence>
<dbReference type="EMBL" id="BAAAXZ010000034">
    <property type="protein sequence ID" value="GAA2915254.1"/>
    <property type="molecule type" value="Genomic_DNA"/>
</dbReference>
<sequence length="131" mass="13604">MRGAGTAGAVGLGLGVAMVAAVRCDRAGSATAKALVEAAFSTTARAVLALGTCAGSLYERDPRRGTVPQKTTGSGGAGPFAVSPHRWGKPARRWSEIAHSRRAWARFDIRRAPNLPRLASHSVDIVRGTSP</sequence>
<name>A0ABN3WGG1_STRTU</name>
<keyword evidence="3" id="KW-1185">Reference proteome</keyword>
<proteinExistence type="predicted"/>
<feature type="region of interest" description="Disordered" evidence="1">
    <location>
        <begin position="58"/>
        <end position="93"/>
    </location>
</feature>
<gene>
    <name evidence="2" type="ORF">GCM10020221_08690</name>
</gene>
<dbReference type="Proteomes" id="UP001501102">
    <property type="component" value="Unassembled WGS sequence"/>
</dbReference>